<comment type="caution">
    <text evidence="2">The sequence shown here is derived from an EMBL/GenBank/DDBJ whole genome shotgun (WGS) entry which is preliminary data.</text>
</comment>
<accession>A0ABT0S318</accession>
<feature type="transmembrane region" description="Helical" evidence="1">
    <location>
        <begin position="7"/>
        <end position="28"/>
    </location>
</feature>
<keyword evidence="3" id="KW-1185">Reference proteome</keyword>
<dbReference type="Proteomes" id="UP001165342">
    <property type="component" value="Unassembled WGS sequence"/>
</dbReference>
<gene>
    <name evidence="2" type="ORF">LZ538_08145</name>
</gene>
<keyword evidence="1" id="KW-1133">Transmembrane helix</keyword>
<dbReference type="RefSeq" id="WP_249831485.1">
    <property type="nucleotide sequence ID" value="NZ_JAMGBE010000002.1"/>
</dbReference>
<feature type="transmembrane region" description="Helical" evidence="1">
    <location>
        <begin position="40"/>
        <end position="61"/>
    </location>
</feature>
<evidence type="ECO:0000313" key="3">
    <source>
        <dbReference type="Proteomes" id="UP001165342"/>
    </source>
</evidence>
<name>A0ABT0S318_9SPHN</name>
<proteinExistence type="predicted"/>
<keyword evidence="1" id="KW-0472">Membrane</keyword>
<protein>
    <submittedName>
        <fullName evidence="2">Uncharacterized protein</fullName>
    </submittedName>
</protein>
<sequence length="66" mass="7042">MSKAANLIAGIVFLIVAAVCLYRLLFYFPIDIGGQRVGQVATFFALVISAALCLILLRGGLAGDRR</sequence>
<evidence type="ECO:0000256" key="1">
    <source>
        <dbReference type="SAM" id="Phobius"/>
    </source>
</evidence>
<dbReference type="EMBL" id="JAMGBE010000002">
    <property type="protein sequence ID" value="MCL6730024.1"/>
    <property type="molecule type" value="Genomic_DNA"/>
</dbReference>
<keyword evidence="1" id="KW-0812">Transmembrane</keyword>
<evidence type="ECO:0000313" key="2">
    <source>
        <dbReference type="EMBL" id="MCL6730024.1"/>
    </source>
</evidence>
<organism evidence="2 3">
    <name type="scientific">Sphingomonas hankyongi</name>
    <dbReference type="NCBI Taxonomy" id="2908209"/>
    <lineage>
        <taxon>Bacteria</taxon>
        <taxon>Pseudomonadati</taxon>
        <taxon>Pseudomonadota</taxon>
        <taxon>Alphaproteobacteria</taxon>
        <taxon>Sphingomonadales</taxon>
        <taxon>Sphingomonadaceae</taxon>
        <taxon>Sphingomonas</taxon>
    </lineage>
</organism>
<reference evidence="2" key="1">
    <citation type="submission" date="2022-05" db="EMBL/GenBank/DDBJ databases">
        <authorList>
            <person name="Jo J.-H."/>
            <person name="Im W.-T."/>
        </authorList>
    </citation>
    <scope>NUCLEOTIDE SEQUENCE</scope>
    <source>
        <strain evidence="2">SE220</strain>
    </source>
</reference>